<dbReference type="GO" id="GO:0046872">
    <property type="term" value="F:metal ion binding"/>
    <property type="evidence" value="ECO:0007669"/>
    <property type="project" value="UniProtKB-KW"/>
</dbReference>
<keyword evidence="2 3" id="KW-0378">Hydrolase</keyword>
<evidence type="ECO:0000256" key="2">
    <source>
        <dbReference type="HAMAP-Rule" id="MF_00163"/>
    </source>
</evidence>
<organism evidence="3">
    <name type="scientific">Thermorudis peleae</name>
    <dbReference type="NCBI Taxonomy" id="1382356"/>
    <lineage>
        <taxon>Bacteria</taxon>
        <taxon>Pseudomonadati</taxon>
        <taxon>Thermomicrobiota</taxon>
        <taxon>Thermomicrobia</taxon>
        <taxon>Thermomicrobia incertae sedis</taxon>
        <taxon>Thermorudis</taxon>
    </lineage>
</organism>
<dbReference type="InterPro" id="IPR036821">
    <property type="entry name" value="Peptide_deformylase_sf"/>
</dbReference>
<comment type="catalytic activity">
    <reaction evidence="2">
        <text>N-terminal N-formyl-L-methionyl-[peptide] + H2O = N-terminal L-methionyl-[peptide] + formate</text>
        <dbReference type="Rhea" id="RHEA:24420"/>
        <dbReference type="Rhea" id="RHEA-COMP:10639"/>
        <dbReference type="Rhea" id="RHEA-COMP:10640"/>
        <dbReference type="ChEBI" id="CHEBI:15377"/>
        <dbReference type="ChEBI" id="CHEBI:15740"/>
        <dbReference type="ChEBI" id="CHEBI:49298"/>
        <dbReference type="ChEBI" id="CHEBI:64731"/>
        <dbReference type="EC" id="3.5.1.88"/>
    </reaction>
</comment>
<comment type="cofactor">
    <cofactor evidence="2">
        <name>Fe(2+)</name>
        <dbReference type="ChEBI" id="CHEBI:29033"/>
    </cofactor>
    <text evidence="2">Binds 1 Fe(2+) ion.</text>
</comment>
<comment type="caution">
    <text evidence="3">The sequence shown here is derived from an EMBL/GenBank/DDBJ whole genome shotgun (WGS) entry which is preliminary data.</text>
</comment>
<feature type="binding site" evidence="2">
    <location>
        <position position="139"/>
    </location>
    <ligand>
        <name>Fe cation</name>
        <dbReference type="ChEBI" id="CHEBI:24875"/>
    </ligand>
</feature>
<dbReference type="EC" id="3.5.1.88" evidence="2"/>
<name>A0A831TCS6_9BACT</name>
<comment type="similarity">
    <text evidence="1 2">Belongs to the polypeptide deformylase family.</text>
</comment>
<keyword evidence="2" id="KW-0648">Protein biosynthesis</keyword>
<evidence type="ECO:0000256" key="1">
    <source>
        <dbReference type="ARBA" id="ARBA00010759"/>
    </source>
</evidence>
<dbReference type="PANTHER" id="PTHR10458">
    <property type="entry name" value="PEPTIDE DEFORMYLASE"/>
    <property type="match status" value="1"/>
</dbReference>
<feature type="binding site" evidence="2">
    <location>
        <position position="97"/>
    </location>
    <ligand>
        <name>Fe cation</name>
        <dbReference type="ChEBI" id="CHEBI:24875"/>
    </ligand>
</feature>
<dbReference type="HAMAP" id="MF_00163">
    <property type="entry name" value="Pep_deformylase"/>
    <property type="match status" value="1"/>
</dbReference>
<sequence>MAVLTIITEGDPRLRQKAVRIKSIDEGLRRLARDMWDTLHAASGVGLAAPQVGVLRRLIIVSVPAGFEHEDDPEIKLTLVNPEIVKASGRQVGPEGCLSIPGWVGDVPRAMNVTVKARDLDDKEVRIKASGFLARVLQHEIDHLDGILFIDRVEDRSTLRYVPEEEEEDVAAPETAQAAE</sequence>
<dbReference type="GO" id="GO:0006412">
    <property type="term" value="P:translation"/>
    <property type="evidence" value="ECO:0007669"/>
    <property type="project" value="UniProtKB-UniRule"/>
</dbReference>
<dbReference type="PRINTS" id="PR01576">
    <property type="entry name" value="PDEFORMYLASE"/>
</dbReference>
<proteinExistence type="inferred from homology"/>
<dbReference type="Pfam" id="PF01327">
    <property type="entry name" value="Pep_deformylase"/>
    <property type="match status" value="1"/>
</dbReference>
<accession>A0A831TCS6</accession>
<dbReference type="NCBIfam" id="NF001159">
    <property type="entry name" value="PRK00150.1-3"/>
    <property type="match status" value="1"/>
</dbReference>
<keyword evidence="2" id="KW-0479">Metal-binding</keyword>
<dbReference type="CDD" id="cd00487">
    <property type="entry name" value="Pep_deformylase"/>
    <property type="match status" value="1"/>
</dbReference>
<dbReference type="EMBL" id="DSIY01000202">
    <property type="protein sequence ID" value="HEG91457.1"/>
    <property type="molecule type" value="Genomic_DNA"/>
</dbReference>
<comment type="function">
    <text evidence="2">Removes the formyl group from the N-terminal Met of newly synthesized proteins. Requires at least a dipeptide for an efficient rate of reaction. N-terminal L-methionine is a prerequisite for activity but the enzyme has broad specificity at other positions.</text>
</comment>
<evidence type="ECO:0000313" key="3">
    <source>
        <dbReference type="EMBL" id="HEG91457.1"/>
    </source>
</evidence>
<dbReference type="GO" id="GO:0042586">
    <property type="term" value="F:peptide deformylase activity"/>
    <property type="evidence" value="ECO:0007669"/>
    <property type="project" value="UniProtKB-UniRule"/>
</dbReference>
<protein>
    <recommendedName>
        <fullName evidence="2">Peptide deformylase</fullName>
        <shortName evidence="2">PDF</shortName>
        <ecNumber evidence="2">3.5.1.88</ecNumber>
    </recommendedName>
    <alternativeName>
        <fullName evidence="2">Polypeptide deformylase</fullName>
    </alternativeName>
</protein>
<gene>
    <name evidence="2 3" type="primary">def</name>
    <name evidence="3" type="ORF">ENP34_08445</name>
</gene>
<feature type="binding site" evidence="2">
    <location>
        <position position="143"/>
    </location>
    <ligand>
        <name>Fe cation</name>
        <dbReference type="ChEBI" id="CHEBI:24875"/>
    </ligand>
</feature>
<dbReference type="Gene3D" id="3.90.45.10">
    <property type="entry name" value="Peptide deformylase"/>
    <property type="match status" value="1"/>
</dbReference>
<dbReference type="InterPro" id="IPR023635">
    <property type="entry name" value="Peptide_deformylase"/>
</dbReference>
<keyword evidence="2" id="KW-0408">Iron</keyword>
<feature type="active site" evidence="2">
    <location>
        <position position="140"/>
    </location>
</feature>
<dbReference type="PANTHER" id="PTHR10458:SF22">
    <property type="entry name" value="PEPTIDE DEFORMYLASE"/>
    <property type="match status" value="1"/>
</dbReference>
<dbReference type="AlphaFoldDB" id="A0A831TCS6"/>
<dbReference type="PIRSF" id="PIRSF004749">
    <property type="entry name" value="Pep_def"/>
    <property type="match status" value="1"/>
</dbReference>
<dbReference type="SUPFAM" id="SSF56420">
    <property type="entry name" value="Peptide deformylase"/>
    <property type="match status" value="1"/>
</dbReference>
<dbReference type="NCBIfam" id="TIGR00079">
    <property type="entry name" value="pept_deformyl"/>
    <property type="match status" value="1"/>
</dbReference>
<reference evidence="3" key="1">
    <citation type="journal article" date="2020" name="mSystems">
        <title>Genome- and Community-Level Interaction Insights into Carbon Utilization and Element Cycling Functions of Hydrothermarchaeota in Hydrothermal Sediment.</title>
        <authorList>
            <person name="Zhou Z."/>
            <person name="Liu Y."/>
            <person name="Xu W."/>
            <person name="Pan J."/>
            <person name="Luo Z.H."/>
            <person name="Li M."/>
        </authorList>
    </citation>
    <scope>NUCLEOTIDE SEQUENCE [LARGE SCALE GENOMIC DNA]</scope>
    <source>
        <strain evidence="3">SpSt-210</strain>
    </source>
</reference>